<organism evidence="19 20">
    <name type="scientific">Chelatococcus reniformis</name>
    <dbReference type="NCBI Taxonomy" id="1494448"/>
    <lineage>
        <taxon>Bacteria</taxon>
        <taxon>Pseudomonadati</taxon>
        <taxon>Pseudomonadota</taxon>
        <taxon>Alphaproteobacteria</taxon>
        <taxon>Hyphomicrobiales</taxon>
        <taxon>Chelatococcaceae</taxon>
        <taxon>Chelatococcus</taxon>
    </lineage>
</organism>
<evidence type="ECO:0000256" key="5">
    <source>
        <dbReference type="ARBA" id="ARBA00022806"/>
    </source>
</evidence>
<keyword evidence="3" id="KW-0227">DNA damage</keyword>
<evidence type="ECO:0000256" key="14">
    <source>
        <dbReference type="ARBA" id="ARBA00048988"/>
    </source>
</evidence>
<dbReference type="RefSeq" id="WP_188607150.1">
    <property type="nucleotide sequence ID" value="NZ_BMGG01000001.1"/>
</dbReference>
<dbReference type="InterPro" id="IPR014017">
    <property type="entry name" value="DNA_helicase_UvrD-like_C"/>
</dbReference>
<keyword evidence="7 15" id="KW-0067">ATP-binding</keyword>
<protein>
    <recommendedName>
        <fullName evidence="12">DNA 3'-5' helicase</fullName>
        <ecNumber evidence="12">5.6.2.4</ecNumber>
    </recommendedName>
    <alternativeName>
        <fullName evidence="13">DNA 3'-5' helicase II</fullName>
    </alternativeName>
</protein>
<feature type="domain" description="UvrD-like helicase ATP-binding" evidence="17">
    <location>
        <begin position="12"/>
        <end position="490"/>
    </location>
</feature>
<evidence type="ECO:0000256" key="6">
    <source>
        <dbReference type="ARBA" id="ARBA00022839"/>
    </source>
</evidence>
<keyword evidence="4 15" id="KW-0378">Hydrolase</keyword>
<evidence type="ECO:0000256" key="12">
    <source>
        <dbReference type="ARBA" id="ARBA00034808"/>
    </source>
</evidence>
<evidence type="ECO:0000256" key="15">
    <source>
        <dbReference type="PROSITE-ProRule" id="PRU00560"/>
    </source>
</evidence>
<dbReference type="EMBL" id="BMGG01000001">
    <property type="protein sequence ID" value="GGC45408.1"/>
    <property type="molecule type" value="Genomic_DNA"/>
</dbReference>
<dbReference type="Pfam" id="PF13361">
    <property type="entry name" value="UvrD_C"/>
    <property type="match status" value="1"/>
</dbReference>
<dbReference type="GO" id="GO:0043138">
    <property type="term" value="F:3'-5' DNA helicase activity"/>
    <property type="evidence" value="ECO:0007669"/>
    <property type="project" value="UniProtKB-EC"/>
</dbReference>
<dbReference type="InterPro" id="IPR000212">
    <property type="entry name" value="DNA_helicase_UvrD/REP"/>
</dbReference>
<evidence type="ECO:0000256" key="7">
    <source>
        <dbReference type="ARBA" id="ARBA00022840"/>
    </source>
</evidence>
<gene>
    <name evidence="19" type="ORF">GCM10010994_00640</name>
</gene>
<evidence type="ECO:0000259" key="17">
    <source>
        <dbReference type="PROSITE" id="PS51198"/>
    </source>
</evidence>
<dbReference type="SUPFAM" id="SSF52540">
    <property type="entry name" value="P-loop containing nucleoside triphosphate hydrolases"/>
    <property type="match status" value="1"/>
</dbReference>
<comment type="catalytic activity">
    <reaction evidence="14">
        <text>ATP + H2O = ADP + phosphate + H(+)</text>
        <dbReference type="Rhea" id="RHEA:13065"/>
        <dbReference type="ChEBI" id="CHEBI:15377"/>
        <dbReference type="ChEBI" id="CHEBI:15378"/>
        <dbReference type="ChEBI" id="CHEBI:30616"/>
        <dbReference type="ChEBI" id="CHEBI:43474"/>
        <dbReference type="ChEBI" id="CHEBI:456216"/>
        <dbReference type="EC" id="5.6.2.4"/>
    </reaction>
</comment>
<evidence type="ECO:0000256" key="3">
    <source>
        <dbReference type="ARBA" id="ARBA00022763"/>
    </source>
</evidence>
<reference evidence="19" key="2">
    <citation type="submission" date="2020-09" db="EMBL/GenBank/DDBJ databases">
        <authorList>
            <person name="Sun Q."/>
            <person name="Zhou Y."/>
        </authorList>
    </citation>
    <scope>NUCLEOTIDE SEQUENCE</scope>
    <source>
        <strain evidence="19">CGMCC 1.12919</strain>
    </source>
</reference>
<name>A0A916TW44_9HYPH</name>
<dbReference type="EC" id="5.6.2.4" evidence="12"/>
<evidence type="ECO:0000256" key="16">
    <source>
        <dbReference type="SAM" id="MobiDB-lite"/>
    </source>
</evidence>
<keyword evidence="5 15" id="KW-0347">Helicase</keyword>
<dbReference type="GO" id="GO:0000725">
    <property type="term" value="P:recombinational repair"/>
    <property type="evidence" value="ECO:0007669"/>
    <property type="project" value="TreeGrafter"/>
</dbReference>
<evidence type="ECO:0000256" key="2">
    <source>
        <dbReference type="ARBA" id="ARBA00022741"/>
    </source>
</evidence>
<keyword evidence="10" id="KW-0413">Isomerase</keyword>
<keyword evidence="8" id="KW-0238">DNA-binding</keyword>
<comment type="caution">
    <text evidence="19">The sequence shown here is derived from an EMBL/GenBank/DDBJ whole genome shotgun (WGS) entry which is preliminary data.</text>
</comment>
<dbReference type="InterPro" id="IPR038726">
    <property type="entry name" value="PDDEXK_AddAB-type"/>
</dbReference>
<dbReference type="InterPro" id="IPR014016">
    <property type="entry name" value="UvrD-like_ATP-bd"/>
</dbReference>
<dbReference type="InterPro" id="IPR011604">
    <property type="entry name" value="PDDEXK-like_dom_sf"/>
</dbReference>
<evidence type="ECO:0000256" key="10">
    <source>
        <dbReference type="ARBA" id="ARBA00023235"/>
    </source>
</evidence>
<dbReference type="Gene3D" id="3.90.320.10">
    <property type="match status" value="1"/>
</dbReference>
<dbReference type="Gene3D" id="3.40.50.300">
    <property type="entry name" value="P-loop containing nucleotide triphosphate hydrolases"/>
    <property type="match status" value="4"/>
</dbReference>
<dbReference type="Pfam" id="PF12705">
    <property type="entry name" value="PDDEXK_1"/>
    <property type="match status" value="1"/>
</dbReference>
<evidence type="ECO:0000256" key="8">
    <source>
        <dbReference type="ARBA" id="ARBA00023125"/>
    </source>
</evidence>
<dbReference type="InterPro" id="IPR014151">
    <property type="entry name" value="DNA_helicase_AddA"/>
</dbReference>
<dbReference type="AlphaFoldDB" id="A0A916TW44"/>
<dbReference type="PANTHER" id="PTHR11070:SF2">
    <property type="entry name" value="ATP-DEPENDENT DNA HELICASE SRS2"/>
    <property type="match status" value="1"/>
</dbReference>
<dbReference type="PROSITE" id="PS51217">
    <property type="entry name" value="UVRD_HELICASE_CTER"/>
    <property type="match status" value="1"/>
</dbReference>
<accession>A0A916TW44</accession>
<dbReference type="NCBIfam" id="TIGR02784">
    <property type="entry name" value="addA_alphas"/>
    <property type="match status" value="1"/>
</dbReference>
<dbReference type="GO" id="GO:0005829">
    <property type="term" value="C:cytosol"/>
    <property type="evidence" value="ECO:0007669"/>
    <property type="project" value="TreeGrafter"/>
</dbReference>
<keyword evidence="6" id="KW-0269">Exonuclease</keyword>
<keyword evidence="20" id="KW-1185">Reference proteome</keyword>
<dbReference type="InterPro" id="IPR027417">
    <property type="entry name" value="P-loop_NTPase"/>
</dbReference>
<evidence type="ECO:0000256" key="1">
    <source>
        <dbReference type="ARBA" id="ARBA00022722"/>
    </source>
</evidence>
<keyword evidence="2 15" id="KW-0547">Nucleotide-binding</keyword>
<evidence type="ECO:0000313" key="20">
    <source>
        <dbReference type="Proteomes" id="UP000637002"/>
    </source>
</evidence>
<dbReference type="GO" id="GO:0005524">
    <property type="term" value="F:ATP binding"/>
    <property type="evidence" value="ECO:0007669"/>
    <property type="project" value="UniProtKB-UniRule"/>
</dbReference>
<dbReference type="Proteomes" id="UP000637002">
    <property type="component" value="Unassembled WGS sequence"/>
</dbReference>
<dbReference type="GO" id="GO:0004527">
    <property type="term" value="F:exonuclease activity"/>
    <property type="evidence" value="ECO:0007669"/>
    <property type="project" value="UniProtKB-KW"/>
</dbReference>
<evidence type="ECO:0000313" key="19">
    <source>
        <dbReference type="EMBL" id="GGC45408.1"/>
    </source>
</evidence>
<dbReference type="PROSITE" id="PS51198">
    <property type="entry name" value="UVRD_HELICASE_ATP_BIND"/>
    <property type="match status" value="1"/>
</dbReference>
<feature type="region of interest" description="Disordered" evidence="16">
    <location>
        <begin position="956"/>
        <end position="990"/>
    </location>
</feature>
<evidence type="ECO:0000256" key="9">
    <source>
        <dbReference type="ARBA" id="ARBA00023204"/>
    </source>
</evidence>
<evidence type="ECO:0000256" key="13">
    <source>
        <dbReference type="ARBA" id="ARBA00034923"/>
    </source>
</evidence>
<feature type="domain" description="UvrD-like helicase C-terminal" evidence="18">
    <location>
        <begin position="516"/>
        <end position="797"/>
    </location>
</feature>
<proteinExistence type="predicted"/>
<dbReference type="GO" id="GO:0033202">
    <property type="term" value="C:DNA helicase complex"/>
    <property type="evidence" value="ECO:0007669"/>
    <property type="project" value="TreeGrafter"/>
</dbReference>
<evidence type="ECO:0000256" key="11">
    <source>
        <dbReference type="ARBA" id="ARBA00034617"/>
    </source>
</evidence>
<reference evidence="19" key="1">
    <citation type="journal article" date="2014" name="Int. J. Syst. Evol. Microbiol.">
        <title>Complete genome sequence of Corynebacterium casei LMG S-19264T (=DSM 44701T), isolated from a smear-ripened cheese.</title>
        <authorList>
            <consortium name="US DOE Joint Genome Institute (JGI-PGF)"/>
            <person name="Walter F."/>
            <person name="Albersmeier A."/>
            <person name="Kalinowski J."/>
            <person name="Ruckert C."/>
        </authorList>
    </citation>
    <scope>NUCLEOTIDE SEQUENCE</scope>
    <source>
        <strain evidence="19">CGMCC 1.12919</strain>
    </source>
</reference>
<dbReference type="PANTHER" id="PTHR11070">
    <property type="entry name" value="UVRD / RECB / PCRA DNA HELICASE FAMILY MEMBER"/>
    <property type="match status" value="1"/>
</dbReference>
<evidence type="ECO:0000256" key="4">
    <source>
        <dbReference type="ARBA" id="ARBA00022801"/>
    </source>
</evidence>
<feature type="binding site" evidence="15">
    <location>
        <begin position="33"/>
        <end position="40"/>
    </location>
    <ligand>
        <name>ATP</name>
        <dbReference type="ChEBI" id="CHEBI:30616"/>
    </ligand>
</feature>
<keyword evidence="9" id="KW-0234">DNA repair</keyword>
<dbReference type="GO" id="GO:0003677">
    <property type="term" value="F:DNA binding"/>
    <property type="evidence" value="ECO:0007669"/>
    <property type="project" value="UniProtKB-KW"/>
</dbReference>
<keyword evidence="1" id="KW-0540">Nuclease</keyword>
<comment type="catalytic activity">
    <reaction evidence="11">
        <text>Couples ATP hydrolysis with the unwinding of duplex DNA by translocating in the 3'-5' direction.</text>
        <dbReference type="EC" id="5.6.2.4"/>
    </reaction>
</comment>
<sequence>MSLDTIAAAGPVSRATEVQRIASDPALSAFVSANAGSGKTKVLVDRVLRLLLAGTPPGKILCLTYTKAAAAHMAVKVFDRLASWVTQTDAELAHELGLLEGRRPSPARLIAARRLFAQAVETPGGLKIETIHAFCERLLHLVPFEANVPARFEVLDEAAQEELVADATRAVLSEAAAGGSAATALYRVSLEAAGDLFTTAIRAALAQRAFLRDIAASAGGVAAAMEALAQALGLLPGDALATIERTMLEGGLPPAEWAAVAGELAGGGRNDQQRAADLRAADAATEPAERLERYLAVFFTEEGKPRADTLVTKKVAQGLAIRMRDERDRLAGLVDRRRAARTVERTAALMTLAEAILSRVEALKHARGALDFDDLIDKTRTLLERSEAASWVLHKLDAGIDHVLVDEAQDTNPAQWDILRALTAEFTVGAGARQEDRTVFAVGDPKQSIYGFQGADPRAFAESGRYFARAAAAAGHRFEPLELNVSFRSAPAVLAAVDLVFGVSSHFAGLAFGEDATVRAGTVHATSRLGHYGRVEIWTPTAAEEDPEPDAWAAPVDTPEPTSAAVVLAERIARNVRVLVREGDETGRRVPAGEVLILVRKRGALFEAVIRALKGAGLPVAGADRLRLGEHIAVLDLVAAGRAALLADDDLTLATVLKSPLGGLDDDDLVAIAARRPGRVSLRAALSEAAAGNATAAAALGVVERLEAMSGRLGPFGFYAALLGPLGGRRALVARLGPEAHDAIDEFLGLALAHEQRETPSLALFLARFGDAAHDVKRDMDASRGEIRVMTVHGAKGLEAQTVILADACRYDERLPPLLTVDVGGGGLVPRQVPVWLPAAAERPTALEDACNAARSREREEHNRLLYVAMTRAKERLVIAPHLAKAPKVPPRECWYGMIDAALGGAADGGGGVEVRELADPRTGEALRVVASGAHAAPVELSVPATAARLAPTWLTAPAPRQTSTAPALLPSAAGGRRPARTGPSADDREARREGLLLHALLERLPAQPAAARPAAAERYLASQAADWPAARRQALATETLAIIAAPRLKALFGPAGRSEVEVAGEITLPDGGAFSVSGRIDRLALTDEAILIADFKSGQAPGVLADSHVTQLALYGALVRRALPGRRVRPLLVYRTGLAIVELTAEQQHEALQRLAPTTATAGG</sequence>
<dbReference type="Pfam" id="PF00580">
    <property type="entry name" value="UvrD-helicase"/>
    <property type="match status" value="1"/>
</dbReference>
<evidence type="ECO:0000259" key="18">
    <source>
        <dbReference type="PROSITE" id="PS51217"/>
    </source>
</evidence>